<evidence type="ECO:0000313" key="4">
    <source>
        <dbReference type="EMBL" id="MDY0404284.1"/>
    </source>
</evidence>
<evidence type="ECO:0000259" key="3">
    <source>
        <dbReference type="Pfam" id="PF02371"/>
    </source>
</evidence>
<reference evidence="5 8" key="1">
    <citation type="submission" date="2023-10" db="EMBL/GenBank/DDBJ databases">
        <title>179-bfca-hs.</title>
        <authorList>
            <person name="Miliotis G."/>
            <person name="Sengupta P."/>
            <person name="Hameed A."/>
            <person name="Chuvochina M."/>
            <person name="Mcdonagh F."/>
            <person name="Simpson A.C."/>
            <person name="Singh N.K."/>
            <person name="Rekha P.D."/>
            <person name="Raman K."/>
            <person name="Hugenholtz P."/>
            <person name="Venkateswaran K."/>
        </authorList>
    </citation>
    <scope>NUCLEOTIDE SEQUENCE [LARGE SCALE GENOMIC DNA]</scope>
    <source>
        <strain evidence="5 8">179-BFC-A-HS</strain>
    </source>
</reference>
<organism evidence="5 8">
    <name type="scientific">Tigheibacillus jepli</name>
    <dbReference type="NCBI Taxonomy" id="3035914"/>
    <lineage>
        <taxon>Bacteria</taxon>
        <taxon>Bacillati</taxon>
        <taxon>Bacillota</taxon>
        <taxon>Bacilli</taxon>
        <taxon>Bacillales</taxon>
        <taxon>Bacillaceae</taxon>
        <taxon>Tigheibacillus</taxon>
    </lineage>
</organism>
<comment type="caution">
    <text evidence="5">The sequence shown here is derived from an EMBL/GenBank/DDBJ whole genome shotgun (WGS) entry which is preliminary data.</text>
</comment>
<dbReference type="Pfam" id="PF02371">
    <property type="entry name" value="Transposase_20"/>
    <property type="match status" value="1"/>
</dbReference>
<dbReference type="InterPro" id="IPR003346">
    <property type="entry name" value="Transposase_20"/>
</dbReference>
<feature type="domain" description="Transposase IS110-like N-terminal" evidence="2">
    <location>
        <begin position="6"/>
        <end position="171"/>
    </location>
</feature>
<dbReference type="EMBL" id="JAROCA020000001">
    <property type="protein sequence ID" value="MDY0404284.1"/>
    <property type="molecule type" value="Genomic_DNA"/>
</dbReference>
<evidence type="ECO:0000313" key="7">
    <source>
        <dbReference type="EMBL" id="MDY0407232.1"/>
    </source>
</evidence>
<dbReference type="RefSeq" id="WP_306068343.1">
    <property type="nucleotide sequence ID" value="NZ_JAROCA020000001.1"/>
</dbReference>
<evidence type="ECO:0000259" key="2">
    <source>
        <dbReference type="Pfam" id="PF01548"/>
    </source>
</evidence>
<evidence type="ECO:0000313" key="5">
    <source>
        <dbReference type="EMBL" id="MDY0405403.1"/>
    </source>
</evidence>
<dbReference type="InterPro" id="IPR002525">
    <property type="entry name" value="Transp_IS110-like_N"/>
</dbReference>
<feature type="domain" description="Transposase IS116/IS110/IS902 C-terminal" evidence="3">
    <location>
        <begin position="284"/>
        <end position="369"/>
    </location>
</feature>
<dbReference type="Proteomes" id="UP001228376">
    <property type="component" value="Unassembled WGS sequence"/>
</dbReference>
<dbReference type="EMBL" id="JAROCA020000001">
    <property type="protein sequence ID" value="MDY0405403.1"/>
    <property type="molecule type" value="Genomic_DNA"/>
</dbReference>
<accession>A0ABU5CGF3</accession>
<keyword evidence="8" id="KW-1185">Reference proteome</keyword>
<evidence type="ECO:0000313" key="8">
    <source>
        <dbReference type="Proteomes" id="UP001228376"/>
    </source>
</evidence>
<dbReference type="NCBIfam" id="NF033542">
    <property type="entry name" value="transpos_IS110"/>
    <property type="match status" value="1"/>
</dbReference>
<evidence type="ECO:0000313" key="6">
    <source>
        <dbReference type="EMBL" id="MDY0407023.1"/>
    </source>
</evidence>
<dbReference type="EMBL" id="JAROCA020000003">
    <property type="protein sequence ID" value="MDY0407023.1"/>
    <property type="molecule type" value="Genomic_DNA"/>
</dbReference>
<dbReference type="PANTHER" id="PTHR33055:SF13">
    <property type="entry name" value="TRANSPOSASE"/>
    <property type="match status" value="1"/>
</dbReference>
<dbReference type="EMBL" id="JAROCA020000003">
    <property type="protein sequence ID" value="MDY0407232.1"/>
    <property type="molecule type" value="Genomic_DNA"/>
</dbReference>
<feature type="compositionally biased region" description="Polar residues" evidence="1">
    <location>
        <begin position="465"/>
        <end position="477"/>
    </location>
</feature>
<name>A0ABU5CGF3_9BACI</name>
<dbReference type="PANTHER" id="PTHR33055">
    <property type="entry name" value="TRANSPOSASE FOR INSERTION SEQUENCE ELEMENT IS1111A"/>
    <property type="match status" value="1"/>
</dbReference>
<dbReference type="InterPro" id="IPR047650">
    <property type="entry name" value="Transpos_IS110"/>
</dbReference>
<dbReference type="Pfam" id="PF01548">
    <property type="entry name" value="DEDD_Tnp_IS110"/>
    <property type="match status" value="1"/>
</dbReference>
<protein>
    <submittedName>
        <fullName evidence="5">IS110 family transposase</fullName>
    </submittedName>
</protein>
<evidence type="ECO:0000256" key="1">
    <source>
        <dbReference type="SAM" id="MobiDB-lite"/>
    </source>
</evidence>
<proteinExistence type="predicted"/>
<gene>
    <name evidence="4" type="ORF">P5G51_001610</name>
    <name evidence="5" type="ORF">P5G51_008310</name>
    <name evidence="6" type="ORF">P5G51_018250</name>
    <name evidence="7" type="ORF">P5G51_019530</name>
</gene>
<sequence>MNKLFCGIDIGLNNFQFHAMDQDGNAIGKNKRYSNNIPGMNRLVDDLGDLMDKRDNPQLFIGMEATGLYWFPLYYGLQENERIQEWKTSLIVMNPKLVESFRGAYADVDKTDAVDAAIIADRVRFGRGIAPQYVHDDVYLSLQRLTRFYLHLTQQQTNLKNYASSYLYLTFSEWIRTKPFSDRYSVTATKLMKKFKSAGDMAELTVDDLQELLVAFSHNHFKDPHGKAEELNQLAEDSFSVPQGVIDSVHLLVKQTLQQLELIDKHLNRLKKRIEKLMKGINHPLLSIPGIGPVTAALLLAEIGDVFRFPSEEKLAKYAGLTWRKKESGNFRAEETFMTKTGNVYLRQAFLIAAQSLVNHNEEYQAYYQRKFQETPRHAHKRALSLTARKLVRLIYAMLTKNQLYMTPAERAKQNKEVKQENQTVDSVVKDDIADEVEVKPIQSNKKMKRTVAATSSSRQKELNGLTNPSEQYAVNT</sequence>
<feature type="region of interest" description="Disordered" evidence="1">
    <location>
        <begin position="445"/>
        <end position="477"/>
    </location>
</feature>